<evidence type="ECO:0000256" key="7">
    <source>
        <dbReference type="ARBA" id="ARBA00022679"/>
    </source>
</evidence>
<keyword evidence="15" id="KW-1185">Reference proteome</keyword>
<dbReference type="GO" id="GO:0009029">
    <property type="term" value="F:lipid-A 4'-kinase activity"/>
    <property type="evidence" value="ECO:0007669"/>
    <property type="project" value="UniProtKB-EC"/>
</dbReference>
<dbReference type="GO" id="GO:0009245">
    <property type="term" value="P:lipid A biosynthetic process"/>
    <property type="evidence" value="ECO:0007669"/>
    <property type="project" value="UniProtKB-KW"/>
</dbReference>
<dbReference type="EC" id="2.7.1.130" evidence="3"/>
<keyword evidence="9" id="KW-0418">Kinase</keyword>
<dbReference type="GO" id="GO:0005886">
    <property type="term" value="C:plasma membrane"/>
    <property type="evidence" value="ECO:0007669"/>
    <property type="project" value="TreeGrafter"/>
</dbReference>
<evidence type="ECO:0000256" key="3">
    <source>
        <dbReference type="ARBA" id="ARBA00012071"/>
    </source>
</evidence>
<dbReference type="PANTHER" id="PTHR42724">
    <property type="entry name" value="TETRAACYLDISACCHARIDE 4'-KINASE"/>
    <property type="match status" value="1"/>
</dbReference>
<dbReference type="STRING" id="1915309.AXG55_13375"/>
<evidence type="ECO:0000256" key="1">
    <source>
        <dbReference type="ARBA" id="ARBA00002274"/>
    </source>
</evidence>
<evidence type="ECO:0000256" key="10">
    <source>
        <dbReference type="ARBA" id="ARBA00022840"/>
    </source>
</evidence>
<evidence type="ECO:0000313" key="15">
    <source>
        <dbReference type="Proteomes" id="UP000184731"/>
    </source>
</evidence>
<keyword evidence="5" id="KW-0444">Lipid biosynthesis</keyword>
<keyword evidence="13" id="KW-0812">Transmembrane</keyword>
<keyword evidence="11" id="KW-0443">Lipid metabolism</keyword>
<comment type="pathway">
    <text evidence="2">Glycolipid biosynthesis; lipid IV(A) biosynthesis; lipid IV(A) from (3R)-3-hydroxytetradecanoyl-[acyl-carrier-protein] and UDP-N-acetyl-alpha-D-glucosamine: step 6/6.</text>
</comment>
<accession>A0A1L4D3P2</accession>
<dbReference type="EMBL" id="CP017834">
    <property type="protein sequence ID" value="APJ04834.1"/>
    <property type="molecule type" value="Genomic_DNA"/>
</dbReference>
<evidence type="ECO:0000256" key="6">
    <source>
        <dbReference type="ARBA" id="ARBA00022556"/>
    </source>
</evidence>
<evidence type="ECO:0000256" key="12">
    <source>
        <dbReference type="ARBA" id="ARBA00029757"/>
    </source>
</evidence>
<evidence type="ECO:0000256" key="4">
    <source>
        <dbReference type="ARBA" id="ARBA00016436"/>
    </source>
</evidence>
<dbReference type="GO" id="GO:0005524">
    <property type="term" value="F:ATP binding"/>
    <property type="evidence" value="ECO:0007669"/>
    <property type="project" value="UniProtKB-KW"/>
</dbReference>
<dbReference type="RefSeq" id="WP_233231229.1">
    <property type="nucleotide sequence ID" value="NZ_CP017834.1"/>
</dbReference>
<keyword evidence="6" id="KW-0441">Lipid A biosynthesis</keyword>
<dbReference type="Proteomes" id="UP000184731">
    <property type="component" value="Chromosome"/>
</dbReference>
<evidence type="ECO:0000313" key="14">
    <source>
        <dbReference type="EMBL" id="APJ04834.1"/>
    </source>
</evidence>
<gene>
    <name evidence="14" type="ORF">AXG55_13375</name>
</gene>
<keyword evidence="8" id="KW-0547">Nucleotide-binding</keyword>
<reference evidence="14 15" key="1">
    <citation type="submission" date="2016-10" db="EMBL/GenBank/DDBJ databases">
        <title>Silvanigrella aquatica sp. nov., isolated from a freshwater lake located in the Black Forest, Germany, description of Silvanigrellaceae fam. nov., Silvanigrellales ord. nov., reclassification of the order Bdellovibrionales in the class Oligoflexia, reclassification of the families Bacteriovoracaceae and Halobacteriovoraceae in the new order Bacteriovoracales ord. nov., and reclassification of the family Pseudobacteriovoracaceae in the order Oligoflexiales.</title>
        <authorList>
            <person name="Hahn M.W."/>
            <person name="Schmidt J."/>
            <person name="Koll U."/>
            <person name="Rohde M."/>
            <person name="Verbag S."/>
            <person name="Pitt A."/>
            <person name="Nakai R."/>
            <person name="Naganuma T."/>
            <person name="Lang E."/>
        </authorList>
    </citation>
    <scope>NUCLEOTIDE SEQUENCE [LARGE SCALE GENOMIC DNA]</scope>
    <source>
        <strain evidence="14 15">MWH-Nonnen-W8red</strain>
    </source>
</reference>
<keyword evidence="7" id="KW-0808">Transferase</keyword>
<comment type="function">
    <text evidence="1">Transfers the gamma-phosphate of ATP to the 4'-position of a tetraacyldisaccharide 1-phosphate intermediate (termed DS-1-P) to form tetraacyldisaccharide 1,4'-bis-phosphate (lipid IVA).</text>
</comment>
<evidence type="ECO:0000256" key="9">
    <source>
        <dbReference type="ARBA" id="ARBA00022777"/>
    </source>
</evidence>
<dbReference type="UniPathway" id="UPA00359">
    <property type="reaction ID" value="UER00482"/>
</dbReference>
<keyword evidence="13" id="KW-0472">Membrane</keyword>
<sequence>MADSIGQKIKVFLENPLYKKGSLFPFLFPILLTLSLIIHLISLNRRNKSYKKITDIKSVPDYNFDNLKLICIGNILIGGTGKSPVVQKIAKTYLDKGFIVAIAARGIGKNIKSIYCNNTDPVKNLDFLSDENREHFELLNKHSENKGIFYILQNKKRIESLQFLLNEIKNKNYHNLKAILILDDGLQHFSCPRDVNICLWSPELLLESPYYAMPMGPYREGFGKNSFQRLLNCFDFRLWSRTKENDKEEYKSKIKLSLKRFNLEPNKKDIIAVYRTNYFNIKFIENKIKLENFKLESELNHFFTSSNSVTIITGIANPKNLISDLSSLINKKNVITLFLNDHGELNHSAIQLIKNSTIMIMTLKDIFRWASHPIFIDLIKEKNIIGCSVDVHFETLDNIKTEVF</sequence>
<feature type="transmembrane region" description="Helical" evidence="13">
    <location>
        <begin position="23"/>
        <end position="43"/>
    </location>
</feature>
<dbReference type="AlphaFoldDB" id="A0A1L4D3P2"/>
<keyword evidence="10" id="KW-0067">ATP-binding</keyword>
<dbReference type="KEGG" id="saqi:AXG55_13375"/>
<evidence type="ECO:0000256" key="11">
    <source>
        <dbReference type="ARBA" id="ARBA00023098"/>
    </source>
</evidence>
<dbReference type="GO" id="GO:0009244">
    <property type="term" value="P:lipopolysaccharide core region biosynthetic process"/>
    <property type="evidence" value="ECO:0007669"/>
    <property type="project" value="TreeGrafter"/>
</dbReference>
<keyword evidence="13" id="KW-1133">Transmembrane helix</keyword>
<dbReference type="PANTHER" id="PTHR42724:SF1">
    <property type="entry name" value="TETRAACYLDISACCHARIDE 4'-KINASE, MITOCHONDRIAL-RELATED"/>
    <property type="match status" value="1"/>
</dbReference>
<protein>
    <recommendedName>
        <fullName evidence="4">Tetraacyldisaccharide 4'-kinase</fullName>
        <ecNumber evidence="3">2.7.1.130</ecNumber>
    </recommendedName>
    <alternativeName>
        <fullName evidence="12">Lipid A 4'-kinase</fullName>
    </alternativeName>
</protein>
<evidence type="ECO:0000256" key="2">
    <source>
        <dbReference type="ARBA" id="ARBA00004870"/>
    </source>
</evidence>
<proteinExistence type="predicted"/>
<evidence type="ECO:0000256" key="13">
    <source>
        <dbReference type="SAM" id="Phobius"/>
    </source>
</evidence>
<evidence type="ECO:0000256" key="8">
    <source>
        <dbReference type="ARBA" id="ARBA00022741"/>
    </source>
</evidence>
<dbReference type="Pfam" id="PF02606">
    <property type="entry name" value="LpxK"/>
    <property type="match status" value="1"/>
</dbReference>
<dbReference type="InterPro" id="IPR003758">
    <property type="entry name" value="LpxK"/>
</dbReference>
<name>A0A1L4D3P2_9BACT</name>
<evidence type="ECO:0000256" key="5">
    <source>
        <dbReference type="ARBA" id="ARBA00022516"/>
    </source>
</evidence>
<organism evidence="14 15">
    <name type="scientific">Silvanigrella aquatica</name>
    <dbReference type="NCBI Taxonomy" id="1915309"/>
    <lineage>
        <taxon>Bacteria</taxon>
        <taxon>Pseudomonadati</taxon>
        <taxon>Bdellovibrionota</taxon>
        <taxon>Oligoflexia</taxon>
        <taxon>Silvanigrellales</taxon>
        <taxon>Silvanigrellaceae</taxon>
        <taxon>Silvanigrella</taxon>
    </lineage>
</organism>